<proteinExistence type="predicted"/>
<dbReference type="EMBL" id="CAJZAG010000012">
    <property type="protein sequence ID" value="CAG9184139.1"/>
    <property type="molecule type" value="Genomic_DNA"/>
</dbReference>
<accession>A0ABM8XUT4</accession>
<protein>
    <submittedName>
        <fullName evidence="1">Uncharacterized protein</fullName>
    </submittedName>
</protein>
<dbReference type="RefSeq" id="WP_223994176.1">
    <property type="nucleotide sequence ID" value="NZ_CAJZAG010000012.1"/>
</dbReference>
<reference evidence="1 2" key="1">
    <citation type="submission" date="2021-08" db="EMBL/GenBank/DDBJ databases">
        <authorList>
            <person name="Peeters C."/>
        </authorList>
    </citation>
    <scope>NUCLEOTIDE SEQUENCE [LARGE SCALE GENOMIC DNA]</scope>
    <source>
        <strain evidence="1 2">LMG 32289</strain>
    </source>
</reference>
<gene>
    <name evidence="1" type="ORF">LMG32289_05531</name>
</gene>
<name>A0ABM8XUT4_9BURK</name>
<evidence type="ECO:0000313" key="2">
    <source>
        <dbReference type="Proteomes" id="UP000706525"/>
    </source>
</evidence>
<organism evidence="1 2">
    <name type="scientific">Cupriavidus pampae</name>
    <dbReference type="NCBI Taxonomy" id="659251"/>
    <lineage>
        <taxon>Bacteria</taxon>
        <taxon>Pseudomonadati</taxon>
        <taxon>Pseudomonadota</taxon>
        <taxon>Betaproteobacteria</taxon>
        <taxon>Burkholderiales</taxon>
        <taxon>Burkholderiaceae</taxon>
        <taxon>Cupriavidus</taxon>
    </lineage>
</organism>
<comment type="caution">
    <text evidence="1">The sequence shown here is derived from an EMBL/GenBank/DDBJ whole genome shotgun (WGS) entry which is preliminary data.</text>
</comment>
<dbReference type="Proteomes" id="UP000706525">
    <property type="component" value="Unassembled WGS sequence"/>
</dbReference>
<sequence>MQLDSLKRGARRASNNTVKPKTIVMVFDRLEASEGKASFFHGFDAITREPVVVRLNTIEEGLAVVGRLATQNREAALAKLKQQYVGSGEQGRPRPAHFVTVGNKVHCEKGGTLAFTRCLPNEDGSFRAHWAETLAPTAGTACDLVHANLSAEKFTVDGVVTHQVVADIVRPEKAVELTPEIAVPTVLATMASQREVNGELIGRSPFAILRLIDKSDGSQPEGLEPVRISPLRVPVEVVDHDGGGETRIVYRVASAEDSLKHLMAPGEDVKESRDMWAAKAMIYGLSKEPGYPTFKGAGADQTEALHQIVDAVRNGTHAVELIPGERIAAGKATKSGIVKQAYDQNGAPFAYHPIHMNYSPRDERGYVKARYFIPTYLTTEMSRNGSLMMTKFLAADHNTPKTTLRGLATGIQYAPEAGSALDQPEELAQADDAMPFDPTAINPDAEAGVDARLEQSAAALDAEFF</sequence>
<keyword evidence="2" id="KW-1185">Reference proteome</keyword>
<evidence type="ECO:0000313" key="1">
    <source>
        <dbReference type="EMBL" id="CAG9184139.1"/>
    </source>
</evidence>